<evidence type="ECO:0000256" key="6">
    <source>
        <dbReference type="ARBA" id="ARBA00022840"/>
    </source>
</evidence>
<keyword evidence="5 11" id="KW-0547">Nucleotide-binding</keyword>
<feature type="domain" description="Glutamine amidotransferase" evidence="12">
    <location>
        <begin position="302"/>
        <end position="525"/>
    </location>
</feature>
<comment type="catalytic activity">
    <reaction evidence="11">
        <text>UTP + NH4(+) + ATP = CTP + ADP + phosphate + 2 H(+)</text>
        <dbReference type="Rhea" id="RHEA:16597"/>
        <dbReference type="ChEBI" id="CHEBI:15378"/>
        <dbReference type="ChEBI" id="CHEBI:28938"/>
        <dbReference type="ChEBI" id="CHEBI:30616"/>
        <dbReference type="ChEBI" id="CHEBI:37563"/>
        <dbReference type="ChEBI" id="CHEBI:43474"/>
        <dbReference type="ChEBI" id="CHEBI:46398"/>
        <dbReference type="ChEBI" id="CHEBI:456216"/>
    </reaction>
</comment>
<evidence type="ECO:0000256" key="1">
    <source>
        <dbReference type="ARBA" id="ARBA00005171"/>
    </source>
</evidence>
<feature type="region of interest" description="Amidoligase domain" evidence="11">
    <location>
        <begin position="1"/>
        <end position="267"/>
    </location>
</feature>
<evidence type="ECO:0000256" key="11">
    <source>
        <dbReference type="HAMAP-Rule" id="MF_01227"/>
    </source>
</evidence>
<evidence type="ECO:0000256" key="9">
    <source>
        <dbReference type="ARBA" id="ARBA00022975"/>
    </source>
</evidence>
<dbReference type="PROSITE" id="PS51273">
    <property type="entry name" value="GATASE_TYPE_1"/>
    <property type="match status" value="1"/>
</dbReference>
<dbReference type="GO" id="GO:0044210">
    <property type="term" value="P:'de novo' CTP biosynthetic process"/>
    <property type="evidence" value="ECO:0007669"/>
    <property type="project" value="UniProtKB-UniRule"/>
</dbReference>
<feature type="binding site" evidence="11">
    <location>
        <position position="224"/>
    </location>
    <ligand>
        <name>CTP</name>
        <dbReference type="ChEBI" id="CHEBI:37563"/>
        <note>allosteric inhibitor</note>
    </ligand>
</feature>
<dbReference type="InterPro" id="IPR017456">
    <property type="entry name" value="CTP_synthase_N"/>
</dbReference>
<dbReference type="Gene3D" id="3.40.50.880">
    <property type="match status" value="1"/>
</dbReference>
<accession>A0A662DJK2</accession>
<evidence type="ECO:0000256" key="8">
    <source>
        <dbReference type="ARBA" id="ARBA00022962"/>
    </source>
</evidence>
<dbReference type="NCBIfam" id="NF003792">
    <property type="entry name" value="PRK05380.1"/>
    <property type="match status" value="1"/>
</dbReference>
<evidence type="ECO:0000256" key="4">
    <source>
        <dbReference type="ARBA" id="ARBA00022723"/>
    </source>
</evidence>
<dbReference type="UniPathway" id="UPA00159">
    <property type="reaction ID" value="UER00277"/>
</dbReference>
<comment type="caution">
    <text evidence="14">The sequence shown here is derived from an EMBL/GenBank/DDBJ whole genome shotgun (WGS) entry which is preliminary data.</text>
</comment>
<feature type="binding site" evidence="11">
    <location>
        <position position="242"/>
    </location>
    <ligand>
        <name>ATP</name>
        <dbReference type="ChEBI" id="CHEBI:30616"/>
    </ligand>
</feature>
<feature type="binding site" evidence="11">
    <location>
        <begin position="148"/>
        <end position="150"/>
    </location>
    <ligand>
        <name>CTP</name>
        <dbReference type="ChEBI" id="CHEBI:37563"/>
        <note>allosteric inhibitor</note>
    </ligand>
</feature>
<dbReference type="GO" id="GO:0046872">
    <property type="term" value="F:metal ion binding"/>
    <property type="evidence" value="ECO:0007669"/>
    <property type="project" value="UniProtKB-KW"/>
</dbReference>
<evidence type="ECO:0000256" key="2">
    <source>
        <dbReference type="ARBA" id="ARBA00007533"/>
    </source>
</evidence>
<dbReference type="GO" id="GO:0042802">
    <property type="term" value="F:identical protein binding"/>
    <property type="evidence" value="ECO:0007669"/>
    <property type="project" value="TreeGrafter"/>
</dbReference>
<evidence type="ECO:0000256" key="10">
    <source>
        <dbReference type="ARBA" id="ARBA00047781"/>
    </source>
</evidence>
<dbReference type="GO" id="GO:0005524">
    <property type="term" value="F:ATP binding"/>
    <property type="evidence" value="ECO:0007669"/>
    <property type="project" value="UniProtKB-KW"/>
</dbReference>
<evidence type="ECO:0000259" key="13">
    <source>
        <dbReference type="Pfam" id="PF06418"/>
    </source>
</evidence>
<feature type="binding site" evidence="11">
    <location>
        <position position="13"/>
    </location>
    <ligand>
        <name>UTP</name>
        <dbReference type="ChEBI" id="CHEBI:46398"/>
    </ligand>
</feature>
<dbReference type="InterPro" id="IPR029062">
    <property type="entry name" value="Class_I_gatase-like"/>
</dbReference>
<dbReference type="CDD" id="cd01746">
    <property type="entry name" value="GATase1_CTP_Synthase"/>
    <property type="match status" value="1"/>
</dbReference>
<dbReference type="PANTHER" id="PTHR11550">
    <property type="entry name" value="CTP SYNTHASE"/>
    <property type="match status" value="1"/>
</dbReference>
<feature type="active site" description="Nucleophile; for glutamine hydrolysis" evidence="11">
    <location>
        <position position="380"/>
    </location>
</feature>
<feature type="binding site" evidence="11">
    <location>
        <position position="54"/>
    </location>
    <ligand>
        <name>L-glutamine</name>
        <dbReference type="ChEBI" id="CHEBI:58359"/>
    </ligand>
</feature>
<gene>
    <name evidence="11" type="primary">pyrG</name>
    <name evidence="14" type="ORF">DRJ04_02345</name>
</gene>
<dbReference type="FunFam" id="3.40.50.300:FF:000009">
    <property type="entry name" value="CTP synthase"/>
    <property type="match status" value="1"/>
</dbReference>
<comment type="catalytic activity">
    <reaction evidence="11">
        <text>L-glutamine + H2O = L-glutamate + NH4(+)</text>
        <dbReference type="Rhea" id="RHEA:15889"/>
        <dbReference type="ChEBI" id="CHEBI:15377"/>
        <dbReference type="ChEBI" id="CHEBI:28938"/>
        <dbReference type="ChEBI" id="CHEBI:29985"/>
        <dbReference type="ChEBI" id="CHEBI:58359"/>
    </reaction>
</comment>
<dbReference type="Proteomes" id="UP000280417">
    <property type="component" value="Unassembled WGS sequence"/>
</dbReference>
<reference evidence="14 15" key="1">
    <citation type="submission" date="2018-06" db="EMBL/GenBank/DDBJ databases">
        <title>Extensive metabolic versatility and redundancy in microbially diverse, dynamic hydrothermal sediments.</title>
        <authorList>
            <person name="Dombrowski N."/>
            <person name="Teske A."/>
            <person name="Baker B.J."/>
        </authorList>
    </citation>
    <scope>NUCLEOTIDE SEQUENCE [LARGE SCALE GENOMIC DNA]</scope>
    <source>
        <strain evidence="14">B3_G15</strain>
    </source>
</reference>
<sequence length="532" mass="60166">MTKYIFVTGGVLSSLGKGIASASIGTLLKSRGFKVSMLKFDPYINVDPGTMNPYQHGEVFVTRDGAETDLDLGHYERFVGVDLSSYNNVTAGQIYSSVIEKERRGEYLGRTIQVIPHITGEIQDRIRKVAQKDKAEIVIAEVGGTVGDIESLPFLEAIRQFRLKEGRENTLFIHLTLVPYIASAGELKTKPTQHSVGRLREIGIQPDFILCRTQIPLTKEVRSKISLFCNVEEENVIQAIDVDNIYEVPLRFEKEGLTDKIMEQLHLEGKRENLKEWARWVEKINNATQKVRIAVVGKYVKMKDAYKSIIEAFTHAGAVNNGKVCLEWIEAEEILEKGEEKLASFQGILVPGGFGSRGIEGKIRAIQFARENRIPFLGICLGMQCSTIEFARNVAHLEGANSTEFDPDTPHPVVDLLPEQRGIKDKGGTMRLGEYECKVEKDSFSGRAYQKSVVYERHRHRYEFNNKYRDILKKAGLKIAGIYPEKDLVEIIEIPDHPWFVATQFHPEFNSKPQSPHPLFRDFVRAAMEKPL</sequence>
<dbReference type="GO" id="GO:0097268">
    <property type="term" value="C:cytoophidium"/>
    <property type="evidence" value="ECO:0007669"/>
    <property type="project" value="UniProtKB-ARBA"/>
</dbReference>
<comment type="activity regulation">
    <text evidence="11">Allosterically activated by GTP, when glutamine is the substrate; GTP has no effect on the reaction when ammonia is the substrate. The allosteric effector GTP functions by stabilizing the protein conformation that binds the tetrahedral intermediate(s) formed during glutamine hydrolysis. Inhibited by the product CTP, via allosteric rather than competitive inhibition.</text>
</comment>
<feature type="binding site" evidence="11">
    <location>
        <position position="404"/>
    </location>
    <ligand>
        <name>L-glutamine</name>
        <dbReference type="ChEBI" id="CHEBI:58359"/>
    </ligand>
</feature>
<feature type="binding site" evidence="11">
    <location>
        <position position="141"/>
    </location>
    <ligand>
        <name>Mg(2+)</name>
        <dbReference type="ChEBI" id="CHEBI:18420"/>
    </ligand>
</feature>
<comment type="miscellaneous">
    <text evidence="11">CTPSs have evolved a hybrid strategy for distinguishing between UTP and CTP. The overlapping regions of the product feedback inhibitory and substrate sites recognize a common feature in both compounds, the triphosphate moiety. To differentiate isosteric substrate and product pyrimidine rings, an additional pocket far from the expected kinase/ligase catalytic site, specifically recognizes the cytosine and ribose portions of the product inhibitor.</text>
</comment>
<protein>
    <recommendedName>
        <fullName evidence="11">CTP synthase</fullName>
        <ecNumber evidence="11">6.3.4.2</ecNumber>
    </recommendedName>
    <alternativeName>
        <fullName evidence="11">Cytidine 5'-triphosphate synthase</fullName>
    </alternativeName>
    <alternativeName>
        <fullName evidence="11">Cytidine triphosphate synthetase</fullName>
        <shortName evidence="11">CTP synthetase</shortName>
        <shortName evidence="11">CTPS</shortName>
    </alternativeName>
    <alternativeName>
        <fullName evidence="11">UTP--ammonia ligase</fullName>
    </alternativeName>
</protein>
<organism evidence="14 15">
    <name type="scientific">Aerophobetes bacterium</name>
    <dbReference type="NCBI Taxonomy" id="2030807"/>
    <lineage>
        <taxon>Bacteria</taxon>
        <taxon>Candidatus Aerophobota</taxon>
    </lineage>
</organism>
<feature type="domain" description="CTP synthase N-terminal" evidence="13">
    <location>
        <begin position="3"/>
        <end position="267"/>
    </location>
</feature>
<evidence type="ECO:0000313" key="15">
    <source>
        <dbReference type="Proteomes" id="UP000280417"/>
    </source>
</evidence>
<dbReference type="HAMAP" id="MF_01227">
    <property type="entry name" value="PyrG"/>
    <property type="match status" value="1"/>
</dbReference>
<feature type="binding site" evidence="11">
    <location>
        <position position="224"/>
    </location>
    <ligand>
        <name>UTP</name>
        <dbReference type="ChEBI" id="CHEBI:46398"/>
    </ligand>
</feature>
<comment type="pathway">
    <text evidence="1 11">Pyrimidine metabolism; CTP biosynthesis via de novo pathway; CTP from UDP: step 2/2.</text>
</comment>
<feature type="binding site" evidence="11">
    <location>
        <position position="71"/>
    </location>
    <ligand>
        <name>ATP</name>
        <dbReference type="ChEBI" id="CHEBI:30616"/>
    </ligand>
</feature>
<keyword evidence="7 11" id="KW-0460">Magnesium</keyword>
<dbReference type="GO" id="GO:0004359">
    <property type="term" value="F:glutaminase activity"/>
    <property type="evidence" value="ECO:0007669"/>
    <property type="project" value="RHEA"/>
</dbReference>
<dbReference type="PANTHER" id="PTHR11550:SF0">
    <property type="entry name" value="CTP SYNTHASE-RELATED"/>
    <property type="match status" value="1"/>
</dbReference>
<feature type="binding site" evidence="11">
    <location>
        <position position="353"/>
    </location>
    <ligand>
        <name>L-glutamine</name>
        <dbReference type="ChEBI" id="CHEBI:58359"/>
    </ligand>
</feature>
<dbReference type="AlphaFoldDB" id="A0A662DJK2"/>
<feature type="binding site" evidence="11">
    <location>
        <position position="461"/>
    </location>
    <ligand>
        <name>L-glutamine</name>
        <dbReference type="ChEBI" id="CHEBI:58359"/>
    </ligand>
</feature>
<dbReference type="SUPFAM" id="SSF52540">
    <property type="entry name" value="P-loop containing nucleoside triphosphate hydrolases"/>
    <property type="match status" value="1"/>
</dbReference>
<keyword evidence="8 11" id="KW-0315">Glutamine amidotransferase</keyword>
<dbReference type="FunFam" id="3.40.50.880:FF:000002">
    <property type="entry name" value="CTP synthase"/>
    <property type="match status" value="1"/>
</dbReference>
<name>A0A662DJK2_UNCAE</name>
<evidence type="ECO:0000259" key="12">
    <source>
        <dbReference type="Pfam" id="PF00117"/>
    </source>
</evidence>
<dbReference type="NCBIfam" id="TIGR00337">
    <property type="entry name" value="PyrG"/>
    <property type="match status" value="1"/>
</dbReference>
<dbReference type="EC" id="6.3.4.2" evidence="11"/>
<keyword evidence="9 11" id="KW-0665">Pyrimidine biosynthesis</keyword>
<keyword evidence="6 11" id="KW-0067">ATP-binding</keyword>
<feature type="binding site" evidence="11">
    <location>
        <begin position="14"/>
        <end position="19"/>
    </location>
    <ligand>
        <name>ATP</name>
        <dbReference type="ChEBI" id="CHEBI:30616"/>
    </ligand>
</feature>
<feature type="binding site" evidence="11">
    <location>
        <position position="13"/>
    </location>
    <ligand>
        <name>CTP</name>
        <dbReference type="ChEBI" id="CHEBI:37563"/>
        <note>allosteric inhibitor</note>
    </ligand>
</feature>
<feature type="active site" evidence="11">
    <location>
        <position position="506"/>
    </location>
</feature>
<dbReference type="CDD" id="cd03113">
    <property type="entry name" value="CTPS_N"/>
    <property type="match status" value="1"/>
</dbReference>
<dbReference type="InterPro" id="IPR004468">
    <property type="entry name" value="CTP_synthase"/>
</dbReference>
<keyword evidence="4 11" id="KW-0479">Metal-binding</keyword>
<evidence type="ECO:0000256" key="7">
    <source>
        <dbReference type="ARBA" id="ARBA00022842"/>
    </source>
</evidence>
<dbReference type="Gene3D" id="3.40.50.300">
    <property type="entry name" value="P-loop containing nucleotide triphosphate hydrolases"/>
    <property type="match status" value="1"/>
</dbReference>
<dbReference type="GO" id="GO:0005829">
    <property type="term" value="C:cytosol"/>
    <property type="evidence" value="ECO:0007669"/>
    <property type="project" value="TreeGrafter"/>
</dbReference>
<dbReference type="SUPFAM" id="SSF52317">
    <property type="entry name" value="Class I glutamine amidotransferase-like"/>
    <property type="match status" value="1"/>
</dbReference>
<comment type="caution">
    <text evidence="11">Lacks conserved residue(s) required for the propagation of feature annotation.</text>
</comment>
<proteinExistence type="inferred from homology"/>
<comment type="catalytic activity">
    <reaction evidence="10 11">
        <text>UTP + L-glutamine + ATP + H2O = CTP + L-glutamate + ADP + phosphate + 2 H(+)</text>
        <dbReference type="Rhea" id="RHEA:26426"/>
        <dbReference type="ChEBI" id="CHEBI:15377"/>
        <dbReference type="ChEBI" id="CHEBI:15378"/>
        <dbReference type="ChEBI" id="CHEBI:29985"/>
        <dbReference type="ChEBI" id="CHEBI:30616"/>
        <dbReference type="ChEBI" id="CHEBI:37563"/>
        <dbReference type="ChEBI" id="CHEBI:43474"/>
        <dbReference type="ChEBI" id="CHEBI:46398"/>
        <dbReference type="ChEBI" id="CHEBI:58359"/>
        <dbReference type="ChEBI" id="CHEBI:456216"/>
        <dbReference type="EC" id="6.3.4.2"/>
    </reaction>
</comment>
<dbReference type="Pfam" id="PF00117">
    <property type="entry name" value="GATase"/>
    <property type="match status" value="1"/>
</dbReference>
<evidence type="ECO:0000256" key="5">
    <source>
        <dbReference type="ARBA" id="ARBA00022741"/>
    </source>
</evidence>
<comment type="similarity">
    <text evidence="2 11">Belongs to the CTP synthase family.</text>
</comment>
<feature type="active site" evidence="11">
    <location>
        <position position="508"/>
    </location>
</feature>
<comment type="function">
    <text evidence="11">Catalyzes the ATP-dependent amination of UTP to CTP with either L-glutamine or ammonia as the source of nitrogen. Regulates intracellular CTP levels through interactions with the four ribonucleotide triphosphates.</text>
</comment>
<dbReference type="Pfam" id="PF06418">
    <property type="entry name" value="CTP_synth_N"/>
    <property type="match status" value="1"/>
</dbReference>
<feature type="binding site" evidence="11">
    <location>
        <begin position="188"/>
        <end position="193"/>
    </location>
    <ligand>
        <name>UTP</name>
        <dbReference type="ChEBI" id="CHEBI:46398"/>
    </ligand>
</feature>
<dbReference type="GO" id="GO:0003883">
    <property type="term" value="F:CTP synthase activity"/>
    <property type="evidence" value="ECO:0007669"/>
    <property type="project" value="UniProtKB-UniRule"/>
</dbReference>
<dbReference type="InterPro" id="IPR033828">
    <property type="entry name" value="GATase1_CTP_Synthase"/>
</dbReference>
<keyword evidence="3 11" id="KW-0436">Ligase</keyword>
<dbReference type="InterPro" id="IPR027417">
    <property type="entry name" value="P-loop_NTPase"/>
</dbReference>
<feature type="binding site" evidence="11">
    <location>
        <begin position="188"/>
        <end position="193"/>
    </location>
    <ligand>
        <name>CTP</name>
        <dbReference type="ChEBI" id="CHEBI:37563"/>
        <note>allosteric inhibitor</note>
    </ligand>
</feature>
<feature type="binding site" evidence="11">
    <location>
        <position position="71"/>
    </location>
    <ligand>
        <name>Mg(2+)</name>
        <dbReference type="ChEBI" id="CHEBI:18420"/>
    </ligand>
</feature>
<evidence type="ECO:0000313" key="14">
    <source>
        <dbReference type="EMBL" id="RLE14463.1"/>
    </source>
</evidence>
<dbReference type="GO" id="GO:0019856">
    <property type="term" value="P:pyrimidine nucleobase biosynthetic process"/>
    <property type="evidence" value="ECO:0007669"/>
    <property type="project" value="TreeGrafter"/>
</dbReference>
<comment type="subunit">
    <text evidence="11">Homotetramer.</text>
</comment>
<feature type="binding site" evidence="11">
    <location>
        <begin position="381"/>
        <end position="384"/>
    </location>
    <ligand>
        <name>L-glutamine</name>
        <dbReference type="ChEBI" id="CHEBI:58359"/>
    </ligand>
</feature>
<evidence type="ECO:0000256" key="3">
    <source>
        <dbReference type="ARBA" id="ARBA00022598"/>
    </source>
</evidence>
<dbReference type="InterPro" id="IPR017926">
    <property type="entry name" value="GATASE"/>
</dbReference>
<dbReference type="EMBL" id="QMQA01000043">
    <property type="protein sequence ID" value="RLE14463.1"/>
    <property type="molecule type" value="Genomic_DNA"/>
</dbReference>